<dbReference type="RefSeq" id="XP_011134565.1">
    <property type="nucleotide sequence ID" value="XM_011136263.1"/>
</dbReference>
<dbReference type="GeneID" id="22912268"/>
<name>A0A023B875_GRENI</name>
<protein>
    <submittedName>
        <fullName evidence="2">Transmembrane protein</fullName>
    </submittedName>
</protein>
<evidence type="ECO:0000256" key="1">
    <source>
        <dbReference type="SAM" id="Phobius"/>
    </source>
</evidence>
<dbReference type="EMBL" id="AFNH02000470">
    <property type="protein sequence ID" value="EZG68558.1"/>
    <property type="molecule type" value="Genomic_DNA"/>
</dbReference>
<dbReference type="VEuPathDB" id="CryptoDB:GNI_062020"/>
<proteinExistence type="predicted"/>
<sequence>MRSAAIKSTLGSGVSPVLLGFIPVGIAHISLYATRGSLSMERQGDAYSNPRPADNASPCEVASAVVKEILSPGPPDKCPPDSVPYGQQYWTQGTSQVQQQQQQSWVQVQPQQSCAQSCAQVQPQQSWPQTQPQLIDPSVLFPRVRELLDPQERVPDTFEEFSTATFRDPFLRRMQSTVLEEYDRLKEQFIQEIAGKVHNHCDMAYYINNTYFYAWLLGRPMTSAEQAKAALIGKQNKVSFLQDFANKTMTNGLADTKHLNDDHLDFDDSDYEIDEDDSYEVLQSF</sequence>
<feature type="transmembrane region" description="Helical" evidence="1">
    <location>
        <begin position="12"/>
        <end position="33"/>
    </location>
</feature>
<evidence type="ECO:0000313" key="2">
    <source>
        <dbReference type="EMBL" id="EZG68558.1"/>
    </source>
</evidence>
<reference evidence="2" key="1">
    <citation type="submission" date="2013-12" db="EMBL/GenBank/DDBJ databases">
        <authorList>
            <person name="Omoto C.K."/>
            <person name="Sibley D."/>
            <person name="Venepally P."/>
            <person name="Hadjithomas M."/>
            <person name="Karamycheva S."/>
            <person name="Brunk B."/>
            <person name="Roos D."/>
            <person name="Caler E."/>
            <person name="Lorenzi H."/>
        </authorList>
    </citation>
    <scope>NUCLEOTIDE SEQUENCE</scope>
</reference>
<dbReference type="AlphaFoldDB" id="A0A023B875"/>
<comment type="caution">
    <text evidence="2">The sequence shown here is derived from an EMBL/GenBank/DDBJ whole genome shotgun (WGS) entry which is preliminary data.</text>
</comment>
<gene>
    <name evidence="2" type="ORF">GNI_062020</name>
</gene>
<evidence type="ECO:0000313" key="3">
    <source>
        <dbReference type="Proteomes" id="UP000019763"/>
    </source>
</evidence>
<dbReference type="Proteomes" id="UP000019763">
    <property type="component" value="Unassembled WGS sequence"/>
</dbReference>
<keyword evidence="1" id="KW-1133">Transmembrane helix</keyword>
<accession>A0A023B875</accession>
<organism evidence="2 3">
    <name type="scientific">Gregarina niphandrodes</name>
    <name type="common">Septate eugregarine</name>
    <dbReference type="NCBI Taxonomy" id="110365"/>
    <lineage>
        <taxon>Eukaryota</taxon>
        <taxon>Sar</taxon>
        <taxon>Alveolata</taxon>
        <taxon>Apicomplexa</taxon>
        <taxon>Conoidasida</taxon>
        <taxon>Gregarinasina</taxon>
        <taxon>Eugregarinorida</taxon>
        <taxon>Gregarinidae</taxon>
        <taxon>Gregarina</taxon>
    </lineage>
</organism>
<keyword evidence="1" id="KW-0472">Membrane</keyword>
<keyword evidence="1 2" id="KW-0812">Transmembrane</keyword>
<keyword evidence="3" id="KW-1185">Reference proteome</keyword>